<evidence type="ECO:0000256" key="2">
    <source>
        <dbReference type="SAM" id="MobiDB-lite"/>
    </source>
</evidence>
<evidence type="ECO:0000256" key="3">
    <source>
        <dbReference type="SAM" id="Phobius"/>
    </source>
</evidence>
<dbReference type="Proteomes" id="UP000620104">
    <property type="component" value="Unassembled WGS sequence"/>
</dbReference>
<name>A0A8H3TMY4_9TREE</name>
<dbReference type="AlphaFoldDB" id="A0A8H3TMY4"/>
<keyword evidence="3" id="KW-0472">Membrane</keyword>
<comment type="caution">
    <text evidence="5">The sequence shown here is derived from an EMBL/GenBank/DDBJ whole genome shotgun (WGS) entry which is preliminary data.</text>
</comment>
<dbReference type="Pfam" id="PF13229">
    <property type="entry name" value="Beta_helix"/>
    <property type="match status" value="1"/>
</dbReference>
<dbReference type="Gene3D" id="2.160.20.10">
    <property type="entry name" value="Single-stranded right-handed beta-helix, Pectin lyase-like"/>
    <property type="match status" value="1"/>
</dbReference>
<gene>
    <name evidence="5" type="ORF">NliqN6_0493</name>
</gene>
<dbReference type="InterPro" id="IPR011050">
    <property type="entry name" value="Pectin_lyase_fold/virulence"/>
</dbReference>
<dbReference type="SUPFAM" id="SSF51126">
    <property type="entry name" value="Pectin lyase-like"/>
    <property type="match status" value="1"/>
</dbReference>
<feature type="region of interest" description="Disordered" evidence="2">
    <location>
        <begin position="481"/>
        <end position="507"/>
    </location>
</feature>
<feature type="coiled-coil region" evidence="1">
    <location>
        <begin position="558"/>
        <end position="599"/>
    </location>
</feature>
<accession>A0A8H3TMY4</accession>
<protein>
    <recommendedName>
        <fullName evidence="4">Right handed beta helix domain-containing protein</fullName>
    </recommendedName>
</protein>
<evidence type="ECO:0000256" key="1">
    <source>
        <dbReference type="SAM" id="Coils"/>
    </source>
</evidence>
<organism evidence="5 6">
    <name type="scientific">Naganishia liquefaciens</name>
    <dbReference type="NCBI Taxonomy" id="104408"/>
    <lineage>
        <taxon>Eukaryota</taxon>
        <taxon>Fungi</taxon>
        <taxon>Dikarya</taxon>
        <taxon>Basidiomycota</taxon>
        <taxon>Agaricomycotina</taxon>
        <taxon>Tremellomycetes</taxon>
        <taxon>Filobasidiales</taxon>
        <taxon>Filobasidiaceae</taxon>
        <taxon>Naganishia</taxon>
    </lineage>
</organism>
<evidence type="ECO:0000313" key="6">
    <source>
        <dbReference type="Proteomes" id="UP000620104"/>
    </source>
</evidence>
<evidence type="ECO:0000313" key="5">
    <source>
        <dbReference type="EMBL" id="GHJ84091.1"/>
    </source>
</evidence>
<proteinExistence type="predicted"/>
<dbReference type="InterPro" id="IPR012334">
    <property type="entry name" value="Pectin_lyas_fold"/>
</dbReference>
<dbReference type="InterPro" id="IPR039448">
    <property type="entry name" value="Beta_helix"/>
</dbReference>
<feature type="compositionally biased region" description="Acidic residues" evidence="2">
    <location>
        <begin position="483"/>
        <end position="499"/>
    </location>
</feature>
<evidence type="ECO:0000259" key="4">
    <source>
        <dbReference type="Pfam" id="PF13229"/>
    </source>
</evidence>
<keyword evidence="3" id="KW-1133">Transmembrane helix</keyword>
<dbReference type="OrthoDB" id="2587928at2759"/>
<sequence>MTSKADSRQRTRLSGRGSRRAYRHLAVACLVGAAFGSICASAECLRYADQSRINKLLSDGGPETRIELCQGQTYDITSPIIFTAKNQEISTEGYPTDEALKARIVLQKDWTAGEGMLGGVRRGISGEGAAIIGDCRRCAHIALKNIIIDGNRAGLGRVLPSMQEPSPLVLLGNNEGQVVSGCSIRDPRGWTAIQLREGDNLSCEGAVIEDNKIGPAGEEWIVDVDGEDPESSPLGRPLASGLSIACRGSTVVRNSFVDTTDAAIVIYGSPGSLVSSNYILSSTRSQMAGILMADLEPFDGDYTNTRVINNTLEAEENALMRVAIGLGAAVLSDDMETTIHGGIVKQNKIKGIGMGYGIAASGLKDFVVVENESTARHGGKRGPKCLMPVEPGEEGYAQLTEAEKEHGVVKNPLPTAFLRNERYISGGKWQEDFIQGEFAYVVCIDPDAVESDGTITEKAEGPKPALQPVPVEAAEEIVVRDAPEEESGANPAEEDDTGSDESPTGNAVFDDILLHSQARMLESITALGRDVDLLIAGGRGKSRGNIINEDGGEILAQLAELSSRIARLETERSMLRKTIEDLNAELNAFGKNLARTESQESKSVEELLSLLHAEPVKRTTQTTTDEHILETVEQDAWMLPLVYLLGSQLAVVVIGWIWGKLGRRDKRHKNI</sequence>
<keyword evidence="3" id="KW-0812">Transmembrane</keyword>
<reference evidence="5" key="1">
    <citation type="submission" date="2020-07" db="EMBL/GenBank/DDBJ databases">
        <title>Draft Genome Sequence of a Deep-Sea Yeast, Naganishia (Cryptococcus) liquefaciens strain N6.</title>
        <authorList>
            <person name="Han Y.W."/>
            <person name="Kajitani R."/>
            <person name="Morimoto H."/>
            <person name="Parhat M."/>
            <person name="Tsubouchi H."/>
            <person name="Bakenova O."/>
            <person name="Ogata M."/>
            <person name="Argunhan B."/>
            <person name="Aoki R."/>
            <person name="Kajiwara S."/>
            <person name="Itoh T."/>
            <person name="Iwasaki H."/>
        </authorList>
    </citation>
    <scope>NUCLEOTIDE SEQUENCE</scope>
    <source>
        <strain evidence="5">N6</strain>
    </source>
</reference>
<feature type="transmembrane region" description="Helical" evidence="3">
    <location>
        <begin position="637"/>
        <end position="659"/>
    </location>
</feature>
<dbReference type="EMBL" id="BLZA01000005">
    <property type="protein sequence ID" value="GHJ84091.1"/>
    <property type="molecule type" value="Genomic_DNA"/>
</dbReference>
<feature type="domain" description="Right handed beta helix" evidence="4">
    <location>
        <begin position="171"/>
        <end position="367"/>
    </location>
</feature>
<keyword evidence="6" id="KW-1185">Reference proteome</keyword>
<keyword evidence="1" id="KW-0175">Coiled coil</keyword>